<feature type="region of interest" description="Disordered" evidence="5">
    <location>
        <begin position="821"/>
        <end position="855"/>
    </location>
</feature>
<keyword evidence="2" id="KW-0378">Hydrolase</keyword>
<dbReference type="CDD" id="cd18011">
    <property type="entry name" value="DEXDc_RapA"/>
    <property type="match status" value="1"/>
</dbReference>
<accession>A0A401RAP1</accession>
<proteinExistence type="predicted"/>
<reference evidence="8 9" key="1">
    <citation type="journal article" date="2019" name="Microbiol. Resour. Announc.">
        <title>Draft Genome Sequence of the Most Traditional epsilon-Poly-l-Lysine Producer, Streptomyces albulus NBRC14147.</title>
        <authorList>
            <person name="Yamanaka K."/>
            <person name="Hamano Y."/>
        </authorList>
    </citation>
    <scope>NUCLEOTIDE SEQUENCE [LARGE SCALE GENOMIC DNA]</scope>
    <source>
        <strain evidence="8 9">NBRC 14147</strain>
    </source>
</reference>
<dbReference type="PANTHER" id="PTHR45766:SF6">
    <property type="entry name" value="SWI_SNF-RELATED MATRIX-ASSOCIATED ACTIN-DEPENDENT REGULATOR OF CHROMATIN SUBFAMILY A-LIKE PROTEIN 1"/>
    <property type="match status" value="1"/>
</dbReference>
<dbReference type="GO" id="GO:0016787">
    <property type="term" value="F:hydrolase activity"/>
    <property type="evidence" value="ECO:0007669"/>
    <property type="project" value="UniProtKB-KW"/>
</dbReference>
<evidence type="ECO:0000256" key="3">
    <source>
        <dbReference type="ARBA" id="ARBA00022806"/>
    </source>
</evidence>
<dbReference type="PROSITE" id="PS51194">
    <property type="entry name" value="HELICASE_CTER"/>
    <property type="match status" value="1"/>
</dbReference>
<dbReference type="PROSITE" id="PS51192">
    <property type="entry name" value="HELICASE_ATP_BIND_1"/>
    <property type="match status" value="1"/>
</dbReference>
<dbReference type="AlphaFoldDB" id="A0A401RAP1"/>
<dbReference type="GO" id="GO:0004386">
    <property type="term" value="F:helicase activity"/>
    <property type="evidence" value="ECO:0007669"/>
    <property type="project" value="UniProtKB-KW"/>
</dbReference>
<evidence type="ECO:0000259" key="6">
    <source>
        <dbReference type="PROSITE" id="PS51192"/>
    </source>
</evidence>
<evidence type="ECO:0000259" key="7">
    <source>
        <dbReference type="PROSITE" id="PS51194"/>
    </source>
</evidence>
<dbReference type="Gene3D" id="3.30.360.80">
    <property type="match status" value="1"/>
</dbReference>
<dbReference type="GO" id="GO:0005524">
    <property type="term" value="F:ATP binding"/>
    <property type="evidence" value="ECO:0007669"/>
    <property type="project" value="UniProtKB-KW"/>
</dbReference>
<feature type="compositionally biased region" description="Low complexity" evidence="5">
    <location>
        <begin position="821"/>
        <end position="835"/>
    </location>
</feature>
<name>A0A401RAP1_STRNR</name>
<dbReference type="EMBL" id="BHXC01000007">
    <property type="protein sequence ID" value="GCB94721.1"/>
    <property type="molecule type" value="Genomic_DNA"/>
</dbReference>
<dbReference type="Proteomes" id="UP000288351">
    <property type="component" value="Unassembled WGS sequence"/>
</dbReference>
<keyword evidence="4" id="KW-0067">ATP-binding</keyword>
<dbReference type="SUPFAM" id="SSF52540">
    <property type="entry name" value="P-loop containing nucleoside triphosphate hydrolases"/>
    <property type="match status" value="2"/>
</dbReference>
<dbReference type="InterPro" id="IPR027417">
    <property type="entry name" value="P-loop_NTPase"/>
</dbReference>
<evidence type="ECO:0000256" key="1">
    <source>
        <dbReference type="ARBA" id="ARBA00022741"/>
    </source>
</evidence>
<dbReference type="PANTHER" id="PTHR45766">
    <property type="entry name" value="DNA ANNEALING HELICASE AND ENDONUCLEASE ZRANB3 FAMILY MEMBER"/>
    <property type="match status" value="1"/>
</dbReference>
<dbReference type="InterPro" id="IPR049730">
    <property type="entry name" value="SNF2/RAD54-like_C"/>
</dbReference>
<dbReference type="InterPro" id="IPR001650">
    <property type="entry name" value="Helicase_C-like"/>
</dbReference>
<evidence type="ECO:0000313" key="8">
    <source>
        <dbReference type="EMBL" id="GCB94721.1"/>
    </source>
</evidence>
<dbReference type="Gene3D" id="3.40.50.300">
    <property type="entry name" value="P-loop containing nucleotide triphosphate hydrolases"/>
    <property type="match status" value="1"/>
</dbReference>
<comment type="caution">
    <text evidence="8">The sequence shown here is derived from an EMBL/GenBank/DDBJ whole genome shotgun (WGS) entry which is preliminary data.</text>
</comment>
<dbReference type="Gene3D" id="3.40.50.10810">
    <property type="entry name" value="Tandem AAA-ATPase domain"/>
    <property type="match status" value="1"/>
</dbReference>
<feature type="domain" description="Helicase ATP-binding" evidence="6">
    <location>
        <begin position="109"/>
        <end position="285"/>
    </location>
</feature>
<dbReference type="Pfam" id="PF00271">
    <property type="entry name" value="Helicase_C"/>
    <property type="match status" value="1"/>
</dbReference>
<feature type="region of interest" description="Disordered" evidence="5">
    <location>
        <begin position="310"/>
        <end position="337"/>
    </location>
</feature>
<dbReference type="InterPro" id="IPR014001">
    <property type="entry name" value="Helicase_ATP-bd"/>
</dbReference>
<dbReference type="CDD" id="cd18793">
    <property type="entry name" value="SF2_C_SNF"/>
    <property type="match status" value="1"/>
</dbReference>
<organism evidence="8 9">
    <name type="scientific">Streptomyces noursei</name>
    <name type="common">Streptomyces albulus</name>
    <dbReference type="NCBI Taxonomy" id="1971"/>
    <lineage>
        <taxon>Bacteria</taxon>
        <taxon>Bacillati</taxon>
        <taxon>Actinomycetota</taxon>
        <taxon>Actinomycetes</taxon>
        <taxon>Kitasatosporales</taxon>
        <taxon>Streptomycetaceae</taxon>
        <taxon>Streptomyces</taxon>
    </lineage>
</organism>
<dbReference type="InterPro" id="IPR038718">
    <property type="entry name" value="SNF2-like_sf"/>
</dbReference>
<evidence type="ECO:0000256" key="5">
    <source>
        <dbReference type="SAM" id="MobiDB-lite"/>
    </source>
</evidence>
<evidence type="ECO:0000256" key="2">
    <source>
        <dbReference type="ARBA" id="ARBA00022801"/>
    </source>
</evidence>
<feature type="domain" description="Helicase C-terminal" evidence="7">
    <location>
        <begin position="466"/>
        <end position="616"/>
    </location>
</feature>
<dbReference type="SMART" id="SM00490">
    <property type="entry name" value="HELICc"/>
    <property type="match status" value="1"/>
</dbReference>
<keyword evidence="1" id="KW-0547">Nucleotide-binding</keyword>
<evidence type="ECO:0000313" key="9">
    <source>
        <dbReference type="Proteomes" id="UP000288351"/>
    </source>
</evidence>
<feature type="compositionally biased region" description="Basic and acidic residues" evidence="5">
    <location>
        <begin position="328"/>
        <end position="337"/>
    </location>
</feature>
<dbReference type="SMART" id="SM00487">
    <property type="entry name" value="DEXDc"/>
    <property type="match status" value="1"/>
</dbReference>
<dbReference type="InterPro" id="IPR000330">
    <property type="entry name" value="SNF2_N"/>
</dbReference>
<dbReference type="Pfam" id="PF00176">
    <property type="entry name" value="SNF2-rel_dom"/>
    <property type="match status" value="1"/>
</dbReference>
<dbReference type="RefSeq" id="WP_016570552.1">
    <property type="nucleotide sequence ID" value="NZ_BHXC01000007.1"/>
</dbReference>
<protein>
    <submittedName>
        <fullName evidence="8">Helicase</fullName>
    </submittedName>
</protein>
<evidence type="ECO:0000256" key="4">
    <source>
        <dbReference type="ARBA" id="ARBA00022840"/>
    </source>
</evidence>
<keyword evidence="3 8" id="KW-0347">Helicase</keyword>
<sequence length="985" mass="110536">MYERGMRVRLRDRLWEVEGVRGAGSEAFLDLRRADERPGPRRLTVLASQEPTLRPEAATQLRFEPGNPIRLNELHDALALTMAHGRGDLLAVEHGRIDVEPYQLVPVLVAMRQPRVRLLVADDVGLGKTIEAGLVLMELARRGRADRVLIACPAGLQDQWVEEMRFRFNLDFTKVDSKKWLEVRRDNPTTVSPWTAVPYAVSSIDYLKNNLTAIQSAPPFDVVIMDEAHHVARAYAGEGRSSATDRSRLARALADHSREMLLLSATPHNGYQESFASLLQLLSPHLAADDGRLDTDLVQPYIVRRLKDDVTRGEPPQPISRRMPPKPIEVRPTSREKEIHQRLRGHSKRVLHALRDTDSYYVQAFALEVLRKRALSSPYALLQSLRRRAENLGIPPVEHTGRHRMDVLQQYRGDTALPEEDLRAAEELALEGVAAHLPEDDLREEQRLVSKLLEQVESLSPGDDSKLTRLQGWLEGFRAGRRGERVILFTEYRDTLDYLEKNLGHGPLLRIDGTIPLAKRREVLERFSRTPGAILLATDAAGEGLNLQDACHVVVHYELPWNPNRLEQRNGRVDRYGQEHVVEISYLYLAETRDEEILQRLRDKLSTITKQLGSSSDILGVAGRSDVIDSLLEDAPAQDLEERLERAVQQVRDYLERSGALVLMQSMQNEKQVEDETRVARDQARWLLPDFEEFRQLVTSVVRQCAGQVTGNGDIVTIEPGPLLKQYPLVPQEAFQATFSRSVALEPEHHGIAFLTPAHPLVRAVLQRVRTRLYDDRDGGRVAVRPVAEGGSGWLFTYVGRITSDDNRVLEEPLVPVFVPRTNAGAPAAPSQDASADLRRMRQRPAPTGSLDPVEKARQELSAGFEAAVLTGQQEASRRIAERADELREQLAAESQRLHADLDRWHTAELVEAERRFANGAGDTVQLGLFADTGHGAFHTVDEAHAAVDAEFDRRRKALSRGFQVAEVTPGEPVGCIVCVEVPAC</sequence>
<dbReference type="InterPro" id="IPR057342">
    <property type="entry name" value="DEXDc_RapA"/>
</dbReference>
<gene>
    <name evidence="8" type="ORF">SALB_07522</name>
</gene>